<reference evidence="2 3" key="1">
    <citation type="journal article" date="2013" name="Genome Announc.">
        <title>Draft Genome Sequence of an Alphaproteobacterium, Caenispirillum salinarum AK4(T), Isolated from a Solar Saltern.</title>
        <authorList>
            <person name="Khatri I."/>
            <person name="Singh A."/>
            <person name="Korpole S."/>
            <person name="Pinnaka A.K."/>
            <person name="Subramanian S."/>
        </authorList>
    </citation>
    <scope>NUCLEOTIDE SEQUENCE [LARGE SCALE GENOMIC DNA]</scope>
    <source>
        <strain evidence="2 3">AK4</strain>
    </source>
</reference>
<name>K9H7K1_9PROT</name>
<evidence type="ECO:0000313" key="2">
    <source>
        <dbReference type="EMBL" id="EKV26568.1"/>
    </source>
</evidence>
<comment type="caution">
    <text evidence="2">The sequence shown here is derived from an EMBL/GenBank/DDBJ whole genome shotgun (WGS) entry which is preliminary data.</text>
</comment>
<organism evidence="2 3">
    <name type="scientific">Caenispirillum salinarum AK4</name>
    <dbReference type="NCBI Taxonomy" id="1238182"/>
    <lineage>
        <taxon>Bacteria</taxon>
        <taxon>Pseudomonadati</taxon>
        <taxon>Pseudomonadota</taxon>
        <taxon>Alphaproteobacteria</taxon>
        <taxon>Rhodospirillales</taxon>
        <taxon>Novispirillaceae</taxon>
        <taxon>Caenispirillum</taxon>
    </lineage>
</organism>
<protein>
    <recommendedName>
        <fullName evidence="1">DUF7673 domain-containing protein</fullName>
    </recommendedName>
</protein>
<dbReference type="InterPro" id="IPR056090">
    <property type="entry name" value="DUF7673"/>
</dbReference>
<accession>K9H7K1</accession>
<feature type="domain" description="DUF7673" evidence="1">
    <location>
        <begin position="1"/>
        <end position="46"/>
    </location>
</feature>
<dbReference type="Pfam" id="PF24720">
    <property type="entry name" value="DUF7673"/>
    <property type="match status" value="1"/>
</dbReference>
<evidence type="ECO:0000313" key="3">
    <source>
        <dbReference type="Proteomes" id="UP000009881"/>
    </source>
</evidence>
<dbReference type="AlphaFoldDB" id="K9H7K1"/>
<keyword evidence="3" id="KW-1185">Reference proteome</keyword>
<gene>
    <name evidence="2" type="ORF">C882_2280</name>
</gene>
<sequence>MTDLWSVDRAIADDMLVVFRMIMTFRIYPTALGHQDDFAAIVERWRPETKGPRE</sequence>
<evidence type="ECO:0000259" key="1">
    <source>
        <dbReference type="Pfam" id="PF24720"/>
    </source>
</evidence>
<proteinExistence type="predicted"/>
<dbReference type="EMBL" id="ANHY01000027">
    <property type="protein sequence ID" value="EKV26568.1"/>
    <property type="molecule type" value="Genomic_DNA"/>
</dbReference>
<dbReference type="Proteomes" id="UP000009881">
    <property type="component" value="Unassembled WGS sequence"/>
</dbReference>